<keyword evidence="3" id="KW-1185">Reference proteome</keyword>
<evidence type="ECO:0008006" key="4">
    <source>
        <dbReference type="Google" id="ProtNLM"/>
    </source>
</evidence>
<comment type="caution">
    <text evidence="2">The sequence shown here is derived from an EMBL/GenBank/DDBJ whole genome shotgun (WGS) entry which is preliminary data.</text>
</comment>
<evidence type="ECO:0000313" key="2">
    <source>
        <dbReference type="EMBL" id="VWQ12059.1"/>
    </source>
</evidence>
<evidence type="ECO:0000256" key="1">
    <source>
        <dbReference type="SAM" id="MobiDB-lite"/>
    </source>
</evidence>
<dbReference type="InterPro" id="IPR010982">
    <property type="entry name" value="Lambda_DNA-bd_dom_sf"/>
</dbReference>
<feature type="region of interest" description="Disordered" evidence="1">
    <location>
        <begin position="112"/>
        <end position="133"/>
    </location>
</feature>
<evidence type="ECO:0000313" key="3">
    <source>
        <dbReference type="Proteomes" id="UP000494211"/>
    </source>
</evidence>
<accession>A0ABY6YBT5</accession>
<dbReference type="EMBL" id="CABWJV010000001">
    <property type="protein sequence ID" value="VWQ12059.1"/>
    <property type="molecule type" value="Genomic_DNA"/>
</dbReference>
<reference evidence="2 3" key="1">
    <citation type="submission" date="2019-10" db="EMBL/GenBank/DDBJ databases">
        <authorList>
            <consortium name="Melissa Lawson"/>
            <person name="O'neill I."/>
        </authorList>
    </citation>
    <scope>NUCLEOTIDE SEQUENCE [LARGE SCALE GENOMIC DNA]</scope>
    <source>
        <strain evidence="2">LH_658</strain>
    </source>
</reference>
<protein>
    <recommendedName>
        <fullName evidence="4">HTH cro/C1-type domain-containing protein</fullName>
    </recommendedName>
</protein>
<dbReference type="Proteomes" id="UP000494211">
    <property type="component" value="Unassembled WGS sequence"/>
</dbReference>
<dbReference type="RefSeq" id="WP_174767423.1">
    <property type="nucleotide sequence ID" value="NZ_CABWJV010000001.1"/>
</dbReference>
<name>A0ABY6YBT5_BIFPS</name>
<organism evidence="2 3">
    <name type="scientific">Bifidobacterium pseudocatenulatum</name>
    <dbReference type="NCBI Taxonomy" id="28026"/>
    <lineage>
        <taxon>Bacteria</taxon>
        <taxon>Bacillati</taxon>
        <taxon>Actinomycetota</taxon>
        <taxon>Actinomycetes</taxon>
        <taxon>Bifidobacteriales</taxon>
        <taxon>Bifidobacteriaceae</taxon>
        <taxon>Bifidobacterium</taxon>
    </lineage>
</organism>
<proteinExistence type="predicted"/>
<sequence length="133" mass="14905">MSDNREYRSQRFAQLVGLELKGEFAKHSISQTKVAEILGHSKGGYSKWINAKPSMPLEAFLNTCELIEADPKAVIDASYKRLLDELGTPDEYCERGVRAADDLADRIAAHPEDYDVAANTDQNKEFEAETPRD</sequence>
<feature type="compositionally biased region" description="Basic and acidic residues" evidence="1">
    <location>
        <begin position="122"/>
        <end position="133"/>
    </location>
</feature>
<dbReference type="SUPFAM" id="SSF47413">
    <property type="entry name" value="lambda repressor-like DNA-binding domains"/>
    <property type="match status" value="1"/>
</dbReference>
<gene>
    <name evidence="2" type="ORF">BIFLH658_00171</name>
</gene>